<evidence type="ECO:0008006" key="3">
    <source>
        <dbReference type="Google" id="ProtNLM"/>
    </source>
</evidence>
<dbReference type="InterPro" id="IPR018811">
    <property type="entry name" value="MRX11"/>
</dbReference>
<evidence type="ECO:0000313" key="1">
    <source>
        <dbReference type="EMBL" id="RKP26429.1"/>
    </source>
</evidence>
<reference evidence="2" key="1">
    <citation type="journal article" date="2018" name="Nat. Microbiol.">
        <title>Leveraging single-cell genomics to expand the fungal tree of life.</title>
        <authorList>
            <person name="Ahrendt S.R."/>
            <person name="Quandt C.A."/>
            <person name="Ciobanu D."/>
            <person name="Clum A."/>
            <person name="Salamov A."/>
            <person name="Andreopoulos B."/>
            <person name="Cheng J.F."/>
            <person name="Woyke T."/>
            <person name="Pelin A."/>
            <person name="Henrissat B."/>
            <person name="Reynolds N.K."/>
            <person name="Benny G.L."/>
            <person name="Smith M.E."/>
            <person name="James T.Y."/>
            <person name="Grigoriev I.V."/>
        </authorList>
    </citation>
    <scope>NUCLEOTIDE SEQUENCE [LARGE SCALE GENOMIC DNA]</scope>
    <source>
        <strain evidence="2">Benny S71-1</strain>
    </source>
</reference>
<dbReference type="GO" id="GO:0005739">
    <property type="term" value="C:mitochondrion"/>
    <property type="evidence" value="ECO:0007669"/>
    <property type="project" value="TreeGrafter"/>
</dbReference>
<feature type="non-terminal residue" evidence="1">
    <location>
        <position position="1"/>
    </location>
</feature>
<dbReference type="AlphaFoldDB" id="A0A4V1J1W0"/>
<dbReference type="Pfam" id="PF10306">
    <property type="entry name" value="FLILHELTA"/>
    <property type="match status" value="1"/>
</dbReference>
<dbReference type="PANTHER" id="PTHR28002">
    <property type="entry name" value="MIOREX COMPLEX COMPONENT 11"/>
    <property type="match status" value="1"/>
</dbReference>
<keyword evidence="2" id="KW-1185">Reference proteome</keyword>
<gene>
    <name evidence="1" type="ORF">SYNPS1DRAFT_7434</name>
</gene>
<sequence>SYVQRVYASSNTTTTTTAAAAAGRGWRRYANQFRNAPATHITSFAILHELTAIAPIPIIYYALDKADIELPLPETALHDGEQFARRLVARYGWGTSTDNADATATSDSSVVGATSRVFVNLAIAYGVVKVLLPVRVAACVALTPWFARTIVTPVVNGARGL</sequence>
<evidence type="ECO:0000313" key="2">
    <source>
        <dbReference type="Proteomes" id="UP000278143"/>
    </source>
</evidence>
<dbReference type="OrthoDB" id="5580261at2759"/>
<protein>
    <recommendedName>
        <fullName evidence="3">DUF1279 domain-containing protein</fullName>
    </recommendedName>
</protein>
<dbReference type="Proteomes" id="UP000278143">
    <property type="component" value="Unassembled WGS sequence"/>
</dbReference>
<organism evidence="1 2">
    <name type="scientific">Syncephalis pseudoplumigaleata</name>
    <dbReference type="NCBI Taxonomy" id="1712513"/>
    <lineage>
        <taxon>Eukaryota</taxon>
        <taxon>Fungi</taxon>
        <taxon>Fungi incertae sedis</taxon>
        <taxon>Zoopagomycota</taxon>
        <taxon>Zoopagomycotina</taxon>
        <taxon>Zoopagomycetes</taxon>
        <taxon>Zoopagales</taxon>
        <taxon>Piptocephalidaceae</taxon>
        <taxon>Syncephalis</taxon>
    </lineage>
</organism>
<proteinExistence type="predicted"/>
<feature type="non-terminal residue" evidence="1">
    <location>
        <position position="161"/>
    </location>
</feature>
<accession>A0A4V1J1W0</accession>
<dbReference type="PANTHER" id="PTHR28002:SF1">
    <property type="entry name" value="MIOREX COMPLEX COMPONENT 11"/>
    <property type="match status" value="1"/>
</dbReference>
<dbReference type="EMBL" id="KZ989427">
    <property type="protein sequence ID" value="RKP26429.1"/>
    <property type="molecule type" value="Genomic_DNA"/>
</dbReference>
<name>A0A4V1J1W0_9FUNG</name>